<sequence>MVNFFATKGGSDERGAVRAVLRDIVSNQLALRCSWKGSQGEKHSFSKLANVIKMILGSVRINFKDATDATIKNVVKKWLYFAADRNGGRSQRRKQASNQ</sequence>
<dbReference type="PANTHER" id="PTHR34153">
    <property type="entry name" value="SI:CH211-262H13.3-RELATED-RELATED"/>
    <property type="match status" value="1"/>
</dbReference>
<dbReference type="PANTHER" id="PTHR34153:SF2">
    <property type="entry name" value="SI:CH211-262H13.3-RELATED"/>
    <property type="match status" value="1"/>
</dbReference>
<evidence type="ECO:0000313" key="1">
    <source>
        <dbReference type="EMBL" id="MBY09309.1"/>
    </source>
</evidence>
<dbReference type="AlphaFoldDB" id="A0A2R5LIK1"/>
<proteinExistence type="predicted"/>
<name>A0A2R5LIK1_9ACAR</name>
<accession>A0A2R5LIK1</accession>
<protein>
    <submittedName>
        <fullName evidence="1">Putative transposase domain-containing protein</fullName>
    </submittedName>
</protein>
<organism evidence="1">
    <name type="scientific">Ornithodoros turicata</name>
    <dbReference type="NCBI Taxonomy" id="34597"/>
    <lineage>
        <taxon>Eukaryota</taxon>
        <taxon>Metazoa</taxon>
        <taxon>Ecdysozoa</taxon>
        <taxon>Arthropoda</taxon>
        <taxon>Chelicerata</taxon>
        <taxon>Arachnida</taxon>
        <taxon>Acari</taxon>
        <taxon>Parasitiformes</taxon>
        <taxon>Ixodida</taxon>
        <taxon>Ixodoidea</taxon>
        <taxon>Argasidae</taxon>
        <taxon>Ornithodorinae</taxon>
        <taxon>Ornithodoros</taxon>
    </lineage>
</organism>
<dbReference type="EMBL" id="GGLE01005183">
    <property type="protein sequence ID" value="MBY09309.1"/>
    <property type="molecule type" value="Transcribed_RNA"/>
</dbReference>
<reference evidence="1" key="1">
    <citation type="submission" date="2018-03" db="EMBL/GenBank/DDBJ databases">
        <title>The relapsing fever spirochete Borrelia turicatae persists in the highly oxidative environment of its soft-bodied tick vector.</title>
        <authorList>
            <person name="Bourret T.J."/>
            <person name="Boyle W.K."/>
            <person name="Valenzuela J.G."/>
            <person name="Oliveira F."/>
            <person name="Lopez J.E."/>
        </authorList>
    </citation>
    <scope>NUCLEOTIDE SEQUENCE</scope>
    <source>
        <strain evidence="1">Kansas strain/isolate</strain>
        <tissue evidence="1">Salivary glands</tissue>
    </source>
</reference>